<dbReference type="OrthoDB" id="124582at2759"/>
<name>A0A4R0RJF5_9APHY</name>
<dbReference type="PANTHER" id="PTHR33099:SF7">
    <property type="entry name" value="MYND-TYPE DOMAIN-CONTAINING PROTEIN"/>
    <property type="match status" value="1"/>
</dbReference>
<accession>A0A4R0RJF5</accession>
<gene>
    <name evidence="2" type="ORF">EIP91_000329</name>
</gene>
<protein>
    <submittedName>
        <fullName evidence="2">Uncharacterized protein</fullName>
    </submittedName>
</protein>
<evidence type="ECO:0000313" key="3">
    <source>
        <dbReference type="Proteomes" id="UP000292702"/>
    </source>
</evidence>
<feature type="compositionally biased region" description="Basic and acidic residues" evidence="1">
    <location>
        <begin position="9"/>
        <end position="35"/>
    </location>
</feature>
<organism evidence="2 3">
    <name type="scientific">Steccherinum ochraceum</name>
    <dbReference type="NCBI Taxonomy" id="92696"/>
    <lineage>
        <taxon>Eukaryota</taxon>
        <taxon>Fungi</taxon>
        <taxon>Dikarya</taxon>
        <taxon>Basidiomycota</taxon>
        <taxon>Agaricomycotina</taxon>
        <taxon>Agaricomycetes</taxon>
        <taxon>Polyporales</taxon>
        <taxon>Steccherinaceae</taxon>
        <taxon>Steccherinum</taxon>
    </lineage>
</organism>
<dbReference type="PANTHER" id="PTHR33099">
    <property type="entry name" value="FE2OG DIOXYGENASE DOMAIN-CONTAINING PROTEIN"/>
    <property type="match status" value="1"/>
</dbReference>
<dbReference type="Proteomes" id="UP000292702">
    <property type="component" value="Unassembled WGS sequence"/>
</dbReference>
<dbReference type="EMBL" id="RWJN01000104">
    <property type="protein sequence ID" value="TCD67252.1"/>
    <property type="molecule type" value="Genomic_DNA"/>
</dbReference>
<feature type="region of interest" description="Disordered" evidence="1">
    <location>
        <begin position="1008"/>
        <end position="1066"/>
    </location>
</feature>
<keyword evidence="3" id="KW-1185">Reference proteome</keyword>
<proteinExistence type="predicted"/>
<evidence type="ECO:0000256" key="1">
    <source>
        <dbReference type="SAM" id="MobiDB-lite"/>
    </source>
</evidence>
<feature type="compositionally biased region" description="Basic and acidic residues" evidence="1">
    <location>
        <begin position="1054"/>
        <end position="1066"/>
    </location>
</feature>
<reference evidence="2 3" key="1">
    <citation type="submission" date="2018-11" db="EMBL/GenBank/DDBJ databases">
        <title>Genome assembly of Steccherinum ochraceum LE-BIN_3174, the white-rot fungus of the Steccherinaceae family (The Residual Polyporoid clade, Polyporales, Basidiomycota).</title>
        <authorList>
            <person name="Fedorova T.V."/>
            <person name="Glazunova O.A."/>
            <person name="Landesman E.O."/>
            <person name="Moiseenko K.V."/>
            <person name="Psurtseva N.V."/>
            <person name="Savinova O.S."/>
            <person name="Shakhova N.V."/>
            <person name="Tyazhelova T.V."/>
            <person name="Vasina D.V."/>
        </authorList>
    </citation>
    <scope>NUCLEOTIDE SEQUENCE [LARGE SCALE GENOMIC DNA]</scope>
    <source>
        <strain evidence="2 3">LE-BIN_3174</strain>
    </source>
</reference>
<dbReference type="AlphaFoldDB" id="A0A4R0RJF5"/>
<sequence length="1066" mass="117193">MRVRATLRRTADSVSKKTSSRKDDEDSDDGSVRVPEEEEEEETEMSEHRNALNELLSKNWNFGGSLAFQESFMNAPNPNLAVNDFGTIGIPLGSRDAEAIKGVATRKLPGARGSETDGQGAWEVESSKISIENAAFSGLLEKAAEQAYRLVLLTKGSCLQPSVESSDRPGVTHEMGPITDGYRLMLIYHLVDTISEIPPAISHDALFLERVQPILTSWKDDPTSPEKIVYLLNNAYSEDPVKNANDLGPADSHLVELLATASSTVGFCIGLGTVQCQLEGDAFNCWELVFGELPVNGQDWREIRERDSSVRSVVTLEGRPICKSLDFIPGAETIPEDLSQNVELDDWYDDSWHYECEPGDVYVQGVKNYRRAAVVIWRPGTEIATKHPLHPLTLPCLSLSRITSCVLREAYEDRIATVLSRCSEDPVFVSATLCHAAIAWKDASLWERTTAECSKFSSLAAFENYDQIWEAITALGFNALQERLSMTIKNDSQDLRRLKFLDELLRWASGKDGSSEVDSAVRAWSATQFQHILGTLHGLSSELGDVVALLQLTAKLGGIEALKNTIIPKVCRSSDAAYLIKLSKKLEYHPSLASSEVRDELLYSLAAATIPKLPSPSGDFYKESLAEDTKHLLQHLQRSDKLRGSALRRLTEISGLKESQKRQHVDRVVVPVLSHVAKTFTDECLMSSDVIPTIQSLLDTALRYPPTYRDPSYGELLAVIAGKDCLWDSFYSCVSKNKVHLQKNAATVGYCISSFCTRFESQQTPPSSKPALTAAVLELLSPYVASLTSGRASGSESQDMLFAIESWLRVQAQAITFPPLFDQLLRDGKGTAYLLKVLLPLLPALATLTTRFDAFGILAPAFQSILLAWVGFKNASTTSNTGAASKPLNLSAWTCSCVQCKQVVAYLRKPSTRKTTFRQLSPDKILHIKQLCDRHVPPSAAKVTLKGQTIEILMLGDQLNAAPPPGKDSIPAVEQALKLFLKHDDDVLQRLLGLQYDRIMMAIKGPAHTPSSAMVSTPSVPTSSVATSASTSTHLPARVRSHPEPGEIQDDDHSDDRPTKRQKVEG</sequence>
<comment type="caution">
    <text evidence="2">The sequence shown here is derived from an EMBL/GenBank/DDBJ whole genome shotgun (WGS) entry which is preliminary data.</text>
</comment>
<feature type="region of interest" description="Disordered" evidence="1">
    <location>
        <begin position="1"/>
        <end position="48"/>
    </location>
</feature>
<feature type="compositionally biased region" description="Low complexity" evidence="1">
    <location>
        <begin position="1009"/>
        <end position="1033"/>
    </location>
</feature>
<evidence type="ECO:0000313" key="2">
    <source>
        <dbReference type="EMBL" id="TCD67252.1"/>
    </source>
</evidence>